<name>A0A4R1ETB4_9GAMM</name>
<dbReference type="SUPFAM" id="SSF51182">
    <property type="entry name" value="RmlC-like cupins"/>
    <property type="match status" value="1"/>
</dbReference>
<evidence type="ECO:0000313" key="2">
    <source>
        <dbReference type="EMBL" id="TCJ83172.1"/>
    </source>
</evidence>
<gene>
    <name evidence="2" type="ORF">EV695_3910</name>
</gene>
<feature type="domain" description="ChrR-like cupin" evidence="1">
    <location>
        <begin position="71"/>
        <end position="162"/>
    </location>
</feature>
<comment type="caution">
    <text evidence="2">The sequence shown here is derived from an EMBL/GenBank/DDBJ whole genome shotgun (WGS) entry which is preliminary data.</text>
</comment>
<proteinExistence type="predicted"/>
<dbReference type="Proteomes" id="UP000294887">
    <property type="component" value="Unassembled WGS sequence"/>
</dbReference>
<dbReference type="Pfam" id="PF12973">
    <property type="entry name" value="Cupin_7"/>
    <property type="match status" value="1"/>
</dbReference>
<dbReference type="InterPro" id="IPR011051">
    <property type="entry name" value="RmlC_Cupin_sf"/>
</dbReference>
<reference evidence="2 3" key="1">
    <citation type="submission" date="2019-03" db="EMBL/GenBank/DDBJ databases">
        <title>Genomic Encyclopedia of Type Strains, Phase IV (KMG-IV): sequencing the most valuable type-strain genomes for metagenomic binning, comparative biology and taxonomic classification.</title>
        <authorList>
            <person name="Goeker M."/>
        </authorList>
    </citation>
    <scope>NUCLEOTIDE SEQUENCE [LARGE SCALE GENOMIC DNA]</scope>
    <source>
        <strain evidence="2 3">DSM 24830</strain>
    </source>
</reference>
<dbReference type="InterPro" id="IPR014710">
    <property type="entry name" value="RmlC-like_jellyroll"/>
</dbReference>
<protein>
    <submittedName>
        <fullName evidence="2">ChrR-like protein with cupin domain</fullName>
    </submittedName>
</protein>
<dbReference type="Gene3D" id="2.60.120.10">
    <property type="entry name" value="Jelly Rolls"/>
    <property type="match status" value="1"/>
</dbReference>
<dbReference type="EMBL" id="SMFQ01000005">
    <property type="protein sequence ID" value="TCJ83172.1"/>
    <property type="molecule type" value="Genomic_DNA"/>
</dbReference>
<evidence type="ECO:0000313" key="3">
    <source>
        <dbReference type="Proteomes" id="UP000294887"/>
    </source>
</evidence>
<accession>A0A4R1ETB4</accession>
<dbReference type="InterPro" id="IPR025979">
    <property type="entry name" value="ChrR-like_cupin_dom"/>
</dbReference>
<sequence length="168" mass="18012">MAKHDTKNNVLDDDVLEMLAEAHEPVEIDDSVVLRMRNNLMANITGDKSAVAETVSDNKADASFDVVPGSDTEGWIEAFPGGSFKVLHGDVSKPASVLSYLIKLEPGFNMDGHGHPFDEETLMLEGDLSLGDIHLKAGDFHFAAAGATHGKVYTKNGCTAFMRGALPI</sequence>
<dbReference type="AlphaFoldDB" id="A0A4R1ETB4"/>
<organism evidence="2 3">
    <name type="scientific">Cocleimonas flava</name>
    <dbReference type="NCBI Taxonomy" id="634765"/>
    <lineage>
        <taxon>Bacteria</taxon>
        <taxon>Pseudomonadati</taxon>
        <taxon>Pseudomonadota</taxon>
        <taxon>Gammaproteobacteria</taxon>
        <taxon>Thiotrichales</taxon>
        <taxon>Thiotrichaceae</taxon>
        <taxon>Cocleimonas</taxon>
    </lineage>
</organism>
<dbReference type="RefSeq" id="WP_165874764.1">
    <property type="nucleotide sequence ID" value="NZ_BAAAFU010000007.1"/>
</dbReference>
<evidence type="ECO:0000259" key="1">
    <source>
        <dbReference type="Pfam" id="PF12973"/>
    </source>
</evidence>
<keyword evidence="3" id="KW-1185">Reference proteome</keyword>